<feature type="compositionally biased region" description="Basic and acidic residues" evidence="1">
    <location>
        <begin position="113"/>
        <end position="122"/>
    </location>
</feature>
<dbReference type="OrthoDB" id="693960at2759"/>
<dbReference type="Proteomes" id="UP000428333">
    <property type="component" value="Linkage Group LG07"/>
</dbReference>
<evidence type="ECO:0000313" key="3">
    <source>
        <dbReference type="Proteomes" id="UP000428333"/>
    </source>
</evidence>
<sequence length="167" mass="18187">MEKKEEVIKTESPMVNLTFADQIPMSFTSSGIFDMPCDQEGEKGGGGSLGFVDMLGIPDYYCNPSLFDMFQTPLPPQQQPVPSPAVQESSEVLNTPATPNSLSMSSSSAEAGNEEKESKTTVEEGEEQDQAKTKKQPSCPPSSSLLRDHGLLQDIVPSQMRKEPKEE</sequence>
<organism evidence="2 3">
    <name type="scientific">Rhododendron williamsianum</name>
    <dbReference type="NCBI Taxonomy" id="262921"/>
    <lineage>
        <taxon>Eukaryota</taxon>
        <taxon>Viridiplantae</taxon>
        <taxon>Streptophyta</taxon>
        <taxon>Embryophyta</taxon>
        <taxon>Tracheophyta</taxon>
        <taxon>Spermatophyta</taxon>
        <taxon>Magnoliopsida</taxon>
        <taxon>eudicotyledons</taxon>
        <taxon>Gunneridae</taxon>
        <taxon>Pentapetalae</taxon>
        <taxon>asterids</taxon>
        <taxon>Ericales</taxon>
        <taxon>Ericaceae</taxon>
        <taxon>Ericoideae</taxon>
        <taxon>Rhodoreae</taxon>
        <taxon>Rhododendron</taxon>
    </lineage>
</organism>
<feature type="region of interest" description="Disordered" evidence="1">
    <location>
        <begin position="71"/>
        <end position="167"/>
    </location>
</feature>
<name>A0A6A4L9W2_9ERIC</name>
<evidence type="ECO:0000256" key="1">
    <source>
        <dbReference type="SAM" id="MobiDB-lite"/>
    </source>
</evidence>
<keyword evidence="3" id="KW-1185">Reference proteome</keyword>
<reference evidence="2 3" key="1">
    <citation type="journal article" date="2019" name="Genome Biol. Evol.">
        <title>The Rhododendron genome and chromosomal organization provide insight into shared whole-genome duplications across the heath family (Ericaceae).</title>
        <authorList>
            <person name="Soza V.L."/>
            <person name="Lindsley D."/>
            <person name="Waalkes A."/>
            <person name="Ramage E."/>
            <person name="Patwardhan R.P."/>
            <person name="Burton J.N."/>
            <person name="Adey A."/>
            <person name="Kumar A."/>
            <person name="Qiu R."/>
            <person name="Shendure J."/>
            <person name="Hall B."/>
        </authorList>
    </citation>
    <scope>NUCLEOTIDE SEQUENCE [LARGE SCALE GENOMIC DNA]</scope>
    <source>
        <strain evidence="2">RSF 1966-606</strain>
    </source>
</reference>
<dbReference type="EMBL" id="QEFC01001869">
    <property type="protein sequence ID" value="KAE9455080.1"/>
    <property type="molecule type" value="Genomic_DNA"/>
</dbReference>
<proteinExistence type="predicted"/>
<gene>
    <name evidence="2" type="ORF">C3L33_13002</name>
</gene>
<feature type="non-terminal residue" evidence="2">
    <location>
        <position position="1"/>
    </location>
</feature>
<accession>A0A6A4L9W2</accession>
<comment type="caution">
    <text evidence="2">The sequence shown here is derived from an EMBL/GenBank/DDBJ whole genome shotgun (WGS) entry which is preliminary data.</text>
</comment>
<evidence type="ECO:0000313" key="2">
    <source>
        <dbReference type="EMBL" id="KAE9455080.1"/>
    </source>
</evidence>
<dbReference type="AlphaFoldDB" id="A0A6A4L9W2"/>
<feature type="compositionally biased region" description="Low complexity" evidence="1">
    <location>
        <begin position="100"/>
        <end position="111"/>
    </location>
</feature>
<feature type="compositionally biased region" description="Pro residues" evidence="1">
    <location>
        <begin position="73"/>
        <end position="83"/>
    </location>
</feature>
<protein>
    <submittedName>
        <fullName evidence="2">Uncharacterized protein</fullName>
    </submittedName>
</protein>